<dbReference type="EMBL" id="CP104694">
    <property type="protein sequence ID" value="UXI69303.1"/>
    <property type="molecule type" value="Genomic_DNA"/>
</dbReference>
<organism evidence="1 2">
    <name type="scientific">Tahibacter amnicola</name>
    <dbReference type="NCBI Taxonomy" id="2976241"/>
    <lineage>
        <taxon>Bacteria</taxon>
        <taxon>Pseudomonadati</taxon>
        <taxon>Pseudomonadota</taxon>
        <taxon>Gammaproteobacteria</taxon>
        <taxon>Lysobacterales</taxon>
        <taxon>Rhodanobacteraceae</taxon>
        <taxon>Tahibacter</taxon>
    </lineage>
</organism>
<name>A0ABY6BH05_9GAMM</name>
<keyword evidence="2" id="KW-1185">Reference proteome</keyword>
<proteinExistence type="predicted"/>
<protein>
    <submittedName>
        <fullName evidence="1">Uncharacterized protein</fullName>
    </submittedName>
</protein>
<accession>A0ABY6BH05</accession>
<gene>
    <name evidence="1" type="ORF">N4264_06550</name>
</gene>
<sequence>MWDRSEEAAGTPLDNDYHVVATRLLSVVVPKADYRSKSSWRWGDFEYHKVKEGIETFLVPTPVDLVVAIPDRRNKEGEPLAYVLSTSAVLSLWYSPESGVTAVGFRDEGTSGSVFYCTGKPCLFGPFVPLREFP</sequence>
<evidence type="ECO:0000313" key="2">
    <source>
        <dbReference type="Proteomes" id="UP001064632"/>
    </source>
</evidence>
<reference evidence="1" key="1">
    <citation type="submission" date="2022-09" db="EMBL/GenBank/DDBJ databases">
        <title>Tahibacter sp. nov., isolated from a fresh water.</title>
        <authorList>
            <person name="Baek J.H."/>
            <person name="Lee J.K."/>
            <person name="Kim J.M."/>
            <person name="Jeon C.O."/>
        </authorList>
    </citation>
    <scope>NUCLEOTIDE SEQUENCE</scope>
    <source>
        <strain evidence="1">W38</strain>
    </source>
</reference>
<dbReference type="RefSeq" id="WP_261696258.1">
    <property type="nucleotide sequence ID" value="NZ_CP104694.1"/>
</dbReference>
<dbReference type="Proteomes" id="UP001064632">
    <property type="component" value="Chromosome"/>
</dbReference>
<evidence type="ECO:0000313" key="1">
    <source>
        <dbReference type="EMBL" id="UXI69303.1"/>
    </source>
</evidence>